<accession>A0A090LI28</accession>
<feature type="region of interest" description="Disordered" evidence="1">
    <location>
        <begin position="58"/>
        <end position="105"/>
    </location>
</feature>
<dbReference type="WBParaSite" id="SRAE_2000404600.1">
    <property type="protein sequence ID" value="SRAE_2000404600.1"/>
    <property type="gene ID" value="WBGene00264274"/>
</dbReference>
<keyword evidence="3" id="KW-1185">Reference proteome</keyword>
<protein>
    <submittedName>
        <fullName evidence="2 4">Uncharacterized protein</fullName>
    </submittedName>
</protein>
<dbReference type="Proteomes" id="UP000035682">
    <property type="component" value="Unplaced"/>
</dbReference>
<reference evidence="2 3" key="1">
    <citation type="submission" date="2014-09" db="EMBL/GenBank/DDBJ databases">
        <authorList>
            <person name="Martin A.A."/>
        </authorList>
    </citation>
    <scope>NUCLEOTIDE SEQUENCE</scope>
    <source>
        <strain evidence="3">ED321</strain>
        <strain evidence="2">ED321 Heterogonic</strain>
    </source>
</reference>
<dbReference type="WormBase" id="SRAE_2000404600">
    <property type="protein sequence ID" value="SRP02140"/>
    <property type="gene ID" value="WBGene00264274"/>
</dbReference>
<evidence type="ECO:0000313" key="4">
    <source>
        <dbReference type="WBParaSite" id="SRAE_2000404600.1"/>
    </source>
</evidence>
<proteinExistence type="predicted"/>
<feature type="compositionally biased region" description="Low complexity" evidence="1">
    <location>
        <begin position="92"/>
        <end position="103"/>
    </location>
</feature>
<evidence type="ECO:0000256" key="1">
    <source>
        <dbReference type="SAM" id="MobiDB-lite"/>
    </source>
</evidence>
<feature type="compositionally biased region" description="Basic residues" evidence="1">
    <location>
        <begin position="79"/>
        <end position="91"/>
    </location>
</feature>
<dbReference type="EMBL" id="LN609529">
    <property type="protein sequence ID" value="CEF69397.1"/>
    <property type="molecule type" value="Genomic_DNA"/>
</dbReference>
<evidence type="ECO:0000313" key="5">
    <source>
        <dbReference type="WormBase" id="SRAE_2000404600"/>
    </source>
</evidence>
<feature type="compositionally biased region" description="Basic and acidic residues" evidence="1">
    <location>
        <begin position="60"/>
        <end position="69"/>
    </location>
</feature>
<name>A0A090LI28_STRRB</name>
<gene>
    <name evidence="2 4 5" type="ORF">SRAE_2000404600</name>
</gene>
<dbReference type="GeneID" id="36381767"/>
<dbReference type="RefSeq" id="XP_024508597.1">
    <property type="nucleotide sequence ID" value="XM_024642869.1"/>
</dbReference>
<sequence length="209" mass="24023">MAVTIGKVNEPKQKIKKVLVLEWRQEEDISENEARNIINNFSKQKKVCQKHRNMITSSIKVEENGKSEKSISASPSVSKMKKVAKTPKSKSSKSGSKISNTKNSEIKKMKSKKFNAYSLPKEMNIKKTSTDIEIDKSRNVITRQKIRIPYKLFWKPTVTESGKEGITFKIQVQDLEGKKMELDVSCPNFMPNKFLYLFTFSEINILKKL</sequence>
<dbReference type="AlphaFoldDB" id="A0A090LI28"/>
<evidence type="ECO:0000313" key="2">
    <source>
        <dbReference type="EMBL" id="CEF69397.1"/>
    </source>
</evidence>
<evidence type="ECO:0000313" key="3">
    <source>
        <dbReference type="Proteomes" id="UP000035682"/>
    </source>
</evidence>
<dbReference type="CTD" id="36381767"/>
<reference evidence="4" key="2">
    <citation type="submission" date="2020-12" db="UniProtKB">
        <authorList>
            <consortium name="WormBaseParasite"/>
        </authorList>
    </citation>
    <scope>IDENTIFICATION</scope>
</reference>
<organism evidence="2">
    <name type="scientific">Strongyloides ratti</name>
    <name type="common">Parasitic roundworm</name>
    <dbReference type="NCBI Taxonomy" id="34506"/>
    <lineage>
        <taxon>Eukaryota</taxon>
        <taxon>Metazoa</taxon>
        <taxon>Ecdysozoa</taxon>
        <taxon>Nematoda</taxon>
        <taxon>Chromadorea</taxon>
        <taxon>Rhabditida</taxon>
        <taxon>Tylenchina</taxon>
        <taxon>Panagrolaimomorpha</taxon>
        <taxon>Strongyloidoidea</taxon>
        <taxon>Strongyloididae</taxon>
        <taxon>Strongyloides</taxon>
    </lineage>
</organism>